<evidence type="ECO:0000313" key="2">
    <source>
        <dbReference type="EMBL" id="KAK3090485.1"/>
    </source>
</evidence>
<name>A0AA88XRI2_PINIB</name>
<keyword evidence="3" id="KW-1185">Reference proteome</keyword>
<reference evidence="2" key="1">
    <citation type="submission" date="2019-08" db="EMBL/GenBank/DDBJ databases">
        <title>The improved chromosome-level genome for the pearl oyster Pinctada fucata martensii using PacBio sequencing and Hi-C.</title>
        <authorList>
            <person name="Zheng Z."/>
        </authorList>
    </citation>
    <scope>NUCLEOTIDE SEQUENCE</scope>
    <source>
        <strain evidence="2">ZZ-2019</strain>
        <tissue evidence="2">Adductor muscle</tissue>
    </source>
</reference>
<evidence type="ECO:0000313" key="3">
    <source>
        <dbReference type="Proteomes" id="UP001186944"/>
    </source>
</evidence>
<evidence type="ECO:0000256" key="1">
    <source>
        <dbReference type="SAM" id="MobiDB-lite"/>
    </source>
</evidence>
<feature type="region of interest" description="Disordered" evidence="1">
    <location>
        <begin position="47"/>
        <end position="67"/>
    </location>
</feature>
<dbReference type="Pfam" id="PF14854">
    <property type="entry name" value="LURAP"/>
    <property type="match status" value="1"/>
</dbReference>
<feature type="compositionally biased region" description="Polar residues" evidence="1">
    <location>
        <begin position="47"/>
        <end position="57"/>
    </location>
</feature>
<dbReference type="Proteomes" id="UP001186944">
    <property type="component" value="Unassembled WGS sequence"/>
</dbReference>
<proteinExistence type="predicted"/>
<comment type="caution">
    <text evidence="2">The sequence shown here is derived from an EMBL/GenBank/DDBJ whole genome shotgun (WGS) entry which is preliminary data.</text>
</comment>
<dbReference type="InterPro" id="IPR039499">
    <property type="entry name" value="LURA1/LRA25"/>
</dbReference>
<dbReference type="EMBL" id="VSWD01000010">
    <property type="protein sequence ID" value="KAK3090485.1"/>
    <property type="molecule type" value="Genomic_DNA"/>
</dbReference>
<protein>
    <submittedName>
        <fullName evidence="2">Uncharacterized protein</fullName>
    </submittedName>
</protein>
<gene>
    <name evidence="2" type="ORF">FSP39_012222</name>
</gene>
<sequence>MGDSNVTKITDKYSEDIEFYNACRQHYLQRVEATKLFKLKTASLPVSSASDVPTTRSPPLRQCERQSSLEESLVNLRKEMSSLMDMDLSLMKQMLTLNEAIEEMKAKRLYTVSKDSLCESSGRMTASDFSVSDNNF</sequence>
<organism evidence="2 3">
    <name type="scientific">Pinctada imbricata</name>
    <name type="common">Atlantic pearl-oyster</name>
    <name type="synonym">Pinctada martensii</name>
    <dbReference type="NCBI Taxonomy" id="66713"/>
    <lineage>
        <taxon>Eukaryota</taxon>
        <taxon>Metazoa</taxon>
        <taxon>Spiralia</taxon>
        <taxon>Lophotrochozoa</taxon>
        <taxon>Mollusca</taxon>
        <taxon>Bivalvia</taxon>
        <taxon>Autobranchia</taxon>
        <taxon>Pteriomorphia</taxon>
        <taxon>Pterioida</taxon>
        <taxon>Pterioidea</taxon>
        <taxon>Pteriidae</taxon>
        <taxon>Pinctada</taxon>
    </lineage>
</organism>
<accession>A0AA88XRI2</accession>
<dbReference type="AlphaFoldDB" id="A0AA88XRI2"/>